<proteinExistence type="predicted"/>
<accession>A0A1X7VJ23</accession>
<name>A0A1X7VJ23_AMPQE</name>
<dbReference type="AlphaFoldDB" id="A0A1X7VJ23"/>
<evidence type="ECO:0000313" key="2">
    <source>
        <dbReference type="EnsemblMetazoa" id="Aqu2.1.39477_001"/>
    </source>
</evidence>
<sequence length="69" mass="8084">MAASIEDVLIEVHPSDGKLGMCNPIVITIMLFLVDELAEKEVREKEKTEERGQRRKRQRGEWRQYKGEL</sequence>
<dbReference type="InParanoid" id="A0A1X7VJ23"/>
<feature type="compositionally biased region" description="Basic and acidic residues" evidence="1">
    <location>
        <begin position="42"/>
        <end position="52"/>
    </location>
</feature>
<dbReference type="EnsemblMetazoa" id="Aqu2.1.39477_001">
    <property type="protein sequence ID" value="Aqu2.1.39477_001"/>
    <property type="gene ID" value="Aqu2.1.39477"/>
</dbReference>
<reference evidence="2" key="1">
    <citation type="submission" date="2017-05" db="UniProtKB">
        <authorList>
            <consortium name="EnsemblMetazoa"/>
        </authorList>
    </citation>
    <scope>IDENTIFICATION</scope>
</reference>
<organism evidence="2">
    <name type="scientific">Amphimedon queenslandica</name>
    <name type="common">Sponge</name>
    <dbReference type="NCBI Taxonomy" id="400682"/>
    <lineage>
        <taxon>Eukaryota</taxon>
        <taxon>Metazoa</taxon>
        <taxon>Porifera</taxon>
        <taxon>Demospongiae</taxon>
        <taxon>Heteroscleromorpha</taxon>
        <taxon>Haplosclerida</taxon>
        <taxon>Niphatidae</taxon>
        <taxon>Amphimedon</taxon>
    </lineage>
</organism>
<feature type="compositionally biased region" description="Basic and acidic residues" evidence="1">
    <location>
        <begin position="59"/>
        <end position="69"/>
    </location>
</feature>
<evidence type="ECO:0000256" key="1">
    <source>
        <dbReference type="SAM" id="MobiDB-lite"/>
    </source>
</evidence>
<feature type="region of interest" description="Disordered" evidence="1">
    <location>
        <begin position="42"/>
        <end position="69"/>
    </location>
</feature>
<protein>
    <submittedName>
        <fullName evidence="2">Uncharacterized protein</fullName>
    </submittedName>
</protein>